<accession>A0AAD3SAP6</accession>
<feature type="compositionally biased region" description="Low complexity" evidence="1">
    <location>
        <begin position="168"/>
        <end position="178"/>
    </location>
</feature>
<evidence type="ECO:0000313" key="3">
    <source>
        <dbReference type="Proteomes" id="UP001279734"/>
    </source>
</evidence>
<dbReference type="Proteomes" id="UP001279734">
    <property type="component" value="Unassembled WGS sequence"/>
</dbReference>
<evidence type="ECO:0000313" key="2">
    <source>
        <dbReference type="EMBL" id="GMH07236.1"/>
    </source>
</evidence>
<organism evidence="2 3">
    <name type="scientific">Nepenthes gracilis</name>
    <name type="common">Slender pitcher plant</name>
    <dbReference type="NCBI Taxonomy" id="150966"/>
    <lineage>
        <taxon>Eukaryota</taxon>
        <taxon>Viridiplantae</taxon>
        <taxon>Streptophyta</taxon>
        <taxon>Embryophyta</taxon>
        <taxon>Tracheophyta</taxon>
        <taxon>Spermatophyta</taxon>
        <taxon>Magnoliopsida</taxon>
        <taxon>eudicotyledons</taxon>
        <taxon>Gunneridae</taxon>
        <taxon>Pentapetalae</taxon>
        <taxon>Caryophyllales</taxon>
        <taxon>Nepenthaceae</taxon>
        <taxon>Nepenthes</taxon>
    </lineage>
</organism>
<evidence type="ECO:0000256" key="1">
    <source>
        <dbReference type="SAM" id="MobiDB-lite"/>
    </source>
</evidence>
<feature type="region of interest" description="Disordered" evidence="1">
    <location>
        <begin position="122"/>
        <end position="189"/>
    </location>
</feature>
<sequence length="207" mass="21853">MVLASPTSSSTDSGIPISERMTRMKKSVGEIVLPSGSSTPIVQGTEEVTELTPNVQMLDRNTGSEMAIFGGLPPLSEICNEPRTEEASSALMISGSTQSALLQDRVQGVAAVSEISLEDITIPSTGPAQSQPVVNPPYPEKETCPSGVPASNPREVQDRVRPDWINTPASSSHPSPGGHPDRPSTPTSRMSLNEIALNACFIQASFK</sequence>
<proteinExistence type="predicted"/>
<keyword evidence="3" id="KW-1185">Reference proteome</keyword>
<protein>
    <submittedName>
        <fullName evidence="2">Uncharacterized protein</fullName>
    </submittedName>
</protein>
<reference evidence="2" key="1">
    <citation type="submission" date="2023-05" db="EMBL/GenBank/DDBJ databases">
        <title>Nepenthes gracilis genome sequencing.</title>
        <authorList>
            <person name="Fukushima K."/>
        </authorList>
    </citation>
    <scope>NUCLEOTIDE SEQUENCE</scope>
    <source>
        <strain evidence="2">SING2019-196</strain>
    </source>
</reference>
<comment type="caution">
    <text evidence="2">The sequence shown here is derived from an EMBL/GenBank/DDBJ whole genome shotgun (WGS) entry which is preliminary data.</text>
</comment>
<name>A0AAD3SAP6_NEPGR</name>
<dbReference type="EMBL" id="BSYO01000007">
    <property type="protein sequence ID" value="GMH07236.1"/>
    <property type="molecule type" value="Genomic_DNA"/>
</dbReference>
<gene>
    <name evidence="2" type="ORF">Nepgr_009076</name>
</gene>
<feature type="compositionally biased region" description="Polar residues" evidence="1">
    <location>
        <begin position="122"/>
        <end position="133"/>
    </location>
</feature>
<dbReference type="AlphaFoldDB" id="A0AAD3SAP6"/>